<keyword evidence="8 11" id="KW-0472">Membrane</keyword>
<keyword evidence="6 11" id="KW-1133">Transmembrane helix</keyword>
<feature type="transmembrane region" description="Helical" evidence="11">
    <location>
        <begin position="234"/>
        <end position="254"/>
    </location>
</feature>
<comment type="similarity">
    <text evidence="9">Belongs to the SEC20 family.</text>
</comment>
<dbReference type="eggNOG" id="ENOG502S7WD">
    <property type="taxonomic scope" value="Eukaryota"/>
</dbReference>
<evidence type="ECO:0000256" key="6">
    <source>
        <dbReference type="ARBA" id="ARBA00022989"/>
    </source>
</evidence>
<feature type="coiled-coil region" evidence="10">
    <location>
        <begin position="175"/>
        <end position="202"/>
    </location>
</feature>
<dbReference type="GO" id="GO:0005484">
    <property type="term" value="F:SNAP receptor activity"/>
    <property type="evidence" value="ECO:0007669"/>
    <property type="project" value="InterPro"/>
</dbReference>
<dbReference type="RefSeq" id="XP_002490595.1">
    <property type="nucleotide sequence ID" value="XM_002490550.1"/>
</dbReference>
<evidence type="ECO:0000256" key="10">
    <source>
        <dbReference type="SAM" id="Coils"/>
    </source>
</evidence>
<dbReference type="GeneID" id="8197050"/>
<dbReference type="AlphaFoldDB" id="C4QYJ1"/>
<keyword evidence="7 10" id="KW-0175">Coiled coil</keyword>
<dbReference type="PANTHER" id="PTHR12825:SF0">
    <property type="entry name" value="VESICLE TRANSPORT PROTEIN SEC20"/>
    <property type="match status" value="1"/>
</dbReference>
<evidence type="ECO:0000256" key="4">
    <source>
        <dbReference type="ARBA" id="ARBA00022824"/>
    </source>
</evidence>
<comment type="subcellular location">
    <subcellularLocation>
        <location evidence="1">Endoplasmic reticulum membrane</location>
        <topology evidence="1">Single-pass type IV membrane protein</topology>
    </subcellularLocation>
</comment>
<dbReference type="OMA" id="RIFWRIC"/>
<dbReference type="InterPro" id="IPR005606">
    <property type="entry name" value="Sec20"/>
</dbReference>
<dbReference type="HOGENOM" id="CLU_051527_0_0_1"/>
<keyword evidence="3 11" id="KW-0812">Transmembrane</keyword>
<accession>C4QYJ1</accession>
<dbReference type="KEGG" id="ppa:PAS_chr1-4_0462"/>
<keyword evidence="4" id="KW-0256">Endoplasmic reticulum</keyword>
<name>C4QYJ1_KOMPG</name>
<sequence>MDEVSVTVAFKPIENKLRFLKKNIQLSLHTLSSVTEGAPEEFESLRERETEQVLNSLSSFSECIELYVYNLDQEATKNLDRLIFLDVFKEHLSDLRSQLRTAILANQANQKRCFEAHRQIYCQNSYKLAEERQSKVQGQDESKSSVDDTIEDSTPIEVKILNKNQLITDSLGKSREMMQSSVMQSELNLEELDQNSRDLQTLSDRYALFNGIISGTSELMKTINKSSKKEKRDIYMALAVFCAVSAWIVWRRLLRRPVMLVFWMVLKSFNILGFVLRLFGFTSKEIEQTEKLIQETLDVAKDIVTSSSMPSKVHPKA</sequence>
<protein>
    <submittedName>
        <fullName evidence="13">Membrane glycoprotein v-SNARE</fullName>
    </submittedName>
</protein>
<dbReference type="Pfam" id="PF03908">
    <property type="entry name" value="Sec20"/>
    <property type="match status" value="1"/>
</dbReference>
<evidence type="ECO:0000256" key="5">
    <source>
        <dbReference type="ARBA" id="ARBA00022892"/>
    </source>
</evidence>
<feature type="domain" description="Sec20 C-terminal" evidence="12">
    <location>
        <begin position="163"/>
        <end position="253"/>
    </location>
</feature>
<evidence type="ECO:0000259" key="12">
    <source>
        <dbReference type="Pfam" id="PF03908"/>
    </source>
</evidence>
<dbReference type="EMBL" id="FN392319">
    <property type="protein sequence ID" value="CAY68314.1"/>
    <property type="molecule type" value="Genomic_DNA"/>
</dbReference>
<reference evidence="13 14" key="1">
    <citation type="journal article" date="2009" name="Nat. Biotechnol.">
        <title>Genome sequence of the recombinant protein production host Pichia pastoris.</title>
        <authorList>
            <person name="De Schutter K."/>
            <person name="Lin Y.C."/>
            <person name="Tiels P."/>
            <person name="Van Hecke A."/>
            <person name="Glinka S."/>
            <person name="Weber-Lehmann J."/>
            <person name="Rouze P."/>
            <person name="Van de Peer Y."/>
            <person name="Callewaert N."/>
        </authorList>
    </citation>
    <scope>NUCLEOTIDE SEQUENCE [LARGE SCALE GENOMIC DNA]</scope>
    <source>
        <strain evidence="14">GS115 / ATCC 20864</strain>
    </source>
</reference>
<dbReference type="InParanoid" id="C4QYJ1"/>
<keyword evidence="2" id="KW-0813">Transport</keyword>
<dbReference type="GO" id="GO:0006890">
    <property type="term" value="P:retrograde vesicle-mediated transport, Golgi to endoplasmic reticulum"/>
    <property type="evidence" value="ECO:0007669"/>
    <property type="project" value="InterPro"/>
</dbReference>
<dbReference type="InterPro" id="IPR056173">
    <property type="entry name" value="Sec20_C"/>
</dbReference>
<evidence type="ECO:0000256" key="2">
    <source>
        <dbReference type="ARBA" id="ARBA00022448"/>
    </source>
</evidence>
<evidence type="ECO:0000256" key="8">
    <source>
        <dbReference type="ARBA" id="ARBA00023136"/>
    </source>
</evidence>
<dbReference type="STRING" id="644223.C4QYJ1"/>
<evidence type="ECO:0000256" key="1">
    <source>
        <dbReference type="ARBA" id="ARBA00004163"/>
    </source>
</evidence>
<dbReference type="GO" id="GO:0005789">
    <property type="term" value="C:endoplasmic reticulum membrane"/>
    <property type="evidence" value="ECO:0007669"/>
    <property type="project" value="UniProtKB-SubCell"/>
</dbReference>
<dbReference type="FunCoup" id="C4QYJ1">
    <property type="interactions" value="46"/>
</dbReference>
<organism evidence="13 14">
    <name type="scientific">Komagataella phaffii (strain GS115 / ATCC 20864)</name>
    <name type="common">Yeast</name>
    <name type="synonym">Pichia pastoris</name>
    <dbReference type="NCBI Taxonomy" id="644223"/>
    <lineage>
        <taxon>Eukaryota</taxon>
        <taxon>Fungi</taxon>
        <taxon>Dikarya</taxon>
        <taxon>Ascomycota</taxon>
        <taxon>Saccharomycotina</taxon>
        <taxon>Pichiomycetes</taxon>
        <taxon>Pichiales</taxon>
        <taxon>Pichiaceae</taxon>
        <taxon>Komagataella</taxon>
    </lineage>
</organism>
<keyword evidence="14" id="KW-1185">Reference proteome</keyword>
<gene>
    <name evidence="13" type="ordered locus">PAS_chr1-4_0462</name>
</gene>
<proteinExistence type="inferred from homology"/>
<dbReference type="GO" id="GO:0031201">
    <property type="term" value="C:SNARE complex"/>
    <property type="evidence" value="ECO:0007669"/>
    <property type="project" value="TreeGrafter"/>
</dbReference>
<evidence type="ECO:0000313" key="13">
    <source>
        <dbReference type="EMBL" id="CAY68314.1"/>
    </source>
</evidence>
<dbReference type="Proteomes" id="UP000000314">
    <property type="component" value="Chromosome 1"/>
</dbReference>
<evidence type="ECO:0000256" key="9">
    <source>
        <dbReference type="ARBA" id="ARBA00037934"/>
    </source>
</evidence>
<evidence type="ECO:0000256" key="11">
    <source>
        <dbReference type="SAM" id="Phobius"/>
    </source>
</evidence>
<dbReference type="PANTHER" id="PTHR12825">
    <property type="entry name" value="BNIP1-RELATED"/>
    <property type="match status" value="1"/>
</dbReference>
<dbReference type="OrthoDB" id="3980975at2759"/>
<evidence type="ECO:0000256" key="3">
    <source>
        <dbReference type="ARBA" id="ARBA00022692"/>
    </source>
</evidence>
<feature type="transmembrane region" description="Helical" evidence="11">
    <location>
        <begin position="260"/>
        <end position="279"/>
    </location>
</feature>
<evidence type="ECO:0000256" key="7">
    <source>
        <dbReference type="ARBA" id="ARBA00023054"/>
    </source>
</evidence>
<evidence type="ECO:0000313" key="14">
    <source>
        <dbReference type="Proteomes" id="UP000000314"/>
    </source>
</evidence>
<keyword evidence="5" id="KW-0931">ER-Golgi transport</keyword>